<dbReference type="OrthoDB" id="275678at2759"/>
<evidence type="ECO:0000313" key="3">
    <source>
        <dbReference type="EMBL" id="CAD2220776.1"/>
    </source>
</evidence>
<evidence type="ECO:0000313" key="4">
    <source>
        <dbReference type="Proteomes" id="UP000515908"/>
    </source>
</evidence>
<feature type="region of interest" description="Disordered" evidence="1">
    <location>
        <begin position="114"/>
        <end position="134"/>
    </location>
</feature>
<proteinExistence type="predicted"/>
<dbReference type="Gene3D" id="2.40.128.110">
    <property type="entry name" value="Lipid/polyisoprenoid-binding, YceI-like"/>
    <property type="match status" value="1"/>
</dbReference>
<dbReference type="InterPro" id="IPR007372">
    <property type="entry name" value="Lipid/polyisoprenoid-bd_YceI"/>
</dbReference>
<dbReference type="SUPFAM" id="SSF101874">
    <property type="entry name" value="YceI-like"/>
    <property type="match status" value="1"/>
</dbReference>
<evidence type="ECO:0000256" key="1">
    <source>
        <dbReference type="SAM" id="MobiDB-lite"/>
    </source>
</evidence>
<organism evidence="3 4">
    <name type="scientific">Angomonas deanei</name>
    <dbReference type="NCBI Taxonomy" id="59799"/>
    <lineage>
        <taxon>Eukaryota</taxon>
        <taxon>Discoba</taxon>
        <taxon>Euglenozoa</taxon>
        <taxon>Kinetoplastea</taxon>
        <taxon>Metakinetoplastina</taxon>
        <taxon>Trypanosomatida</taxon>
        <taxon>Trypanosomatidae</taxon>
        <taxon>Strigomonadinae</taxon>
        <taxon>Angomonas</taxon>
    </lineage>
</organism>
<name>A0A7G2CLT0_9TRYP</name>
<evidence type="ECO:0000259" key="2">
    <source>
        <dbReference type="Pfam" id="PF04264"/>
    </source>
</evidence>
<dbReference type="Pfam" id="PF04264">
    <property type="entry name" value="YceI"/>
    <property type="match status" value="1"/>
</dbReference>
<dbReference type="InterPro" id="IPR036761">
    <property type="entry name" value="TTHA0802/YceI-like_sf"/>
</dbReference>
<accession>A0A7G2CLT0</accession>
<dbReference type="EMBL" id="LR877162">
    <property type="protein sequence ID" value="CAD2220776.1"/>
    <property type="molecule type" value="Genomic_DNA"/>
</dbReference>
<reference evidence="3 4" key="1">
    <citation type="submission" date="2020-08" db="EMBL/GenBank/DDBJ databases">
        <authorList>
            <person name="Newling K."/>
            <person name="Davey J."/>
            <person name="Forrester S."/>
        </authorList>
    </citation>
    <scope>NUCLEOTIDE SEQUENCE [LARGE SCALE GENOMIC DNA]</scope>
    <source>
        <strain evidence="4">Crithidia deanei Carvalho (ATCC PRA-265)</strain>
    </source>
</reference>
<dbReference type="Proteomes" id="UP000515908">
    <property type="component" value="Chromosome 18"/>
</dbReference>
<dbReference type="VEuPathDB" id="TriTrypDB:ADEAN_000829900"/>
<gene>
    <name evidence="3" type="ORF">ADEAN_000829900</name>
</gene>
<keyword evidence="4" id="KW-1185">Reference proteome</keyword>
<dbReference type="AlphaFoldDB" id="A0A7G2CLT0"/>
<sequence>MSWLGGDTMLHSSRELKQVDMYVYTNPGGLLGRLMGRALRFSVKDFSFYMRQKGELQRVVVAADSLVPQCEVFQDTRQERTRLGYQEAERLTRRTTKFTLEAARYPTIEFQVDKEKTRQQTAPPKKKSSASGNAVEELPPVVGTLSLRGESHPIRCSRVVDGAEMIIDCPLSLSRFNIPKYKLWLGLFTVGDEVTVQTRVPVTALKL</sequence>
<protein>
    <submittedName>
        <fullName evidence="3">YceI-like domain containing protein, putative</fullName>
    </submittedName>
</protein>
<feature type="domain" description="Lipid/polyisoprenoid-binding YceI-like" evidence="2">
    <location>
        <begin position="89"/>
        <end position="200"/>
    </location>
</feature>